<dbReference type="PANTHER" id="PTHR42977:SF3">
    <property type="entry name" value="AB HYDROLASE-1 DOMAIN-CONTAINING PROTEIN"/>
    <property type="match status" value="1"/>
</dbReference>
<organism evidence="3 4">
    <name type="scientific">Fructobacillus papyrifericola</name>
    <dbReference type="NCBI Taxonomy" id="2713172"/>
    <lineage>
        <taxon>Bacteria</taxon>
        <taxon>Bacillati</taxon>
        <taxon>Bacillota</taxon>
        <taxon>Bacilli</taxon>
        <taxon>Lactobacillales</taxon>
        <taxon>Lactobacillaceae</taxon>
        <taxon>Fructobacillus</taxon>
    </lineage>
</organism>
<name>A0ABS5QTU6_9LACO</name>
<keyword evidence="4" id="KW-1185">Reference proteome</keyword>
<dbReference type="InterPro" id="IPR000073">
    <property type="entry name" value="AB_hydrolase_1"/>
</dbReference>
<dbReference type="EMBL" id="JAAMFJ010000002">
    <property type="protein sequence ID" value="MBS9336352.1"/>
    <property type="molecule type" value="Genomic_DNA"/>
</dbReference>
<dbReference type="InterPro" id="IPR029058">
    <property type="entry name" value="AB_hydrolase_fold"/>
</dbReference>
<dbReference type="Gene3D" id="3.40.50.1820">
    <property type="entry name" value="alpha/beta hydrolase"/>
    <property type="match status" value="1"/>
</dbReference>
<dbReference type="Proteomes" id="UP000735205">
    <property type="component" value="Unassembled WGS sequence"/>
</dbReference>
<reference evidence="3 4" key="1">
    <citation type="submission" date="2020-02" db="EMBL/GenBank/DDBJ databases">
        <title>Fructobacillus sp. isolated from paper mulberry of Taiwan.</title>
        <authorList>
            <person name="Lin S.-T."/>
        </authorList>
    </citation>
    <scope>NUCLEOTIDE SEQUENCE [LARGE SCALE GENOMIC DNA]</scope>
    <source>
        <strain evidence="3 4">M1-21</strain>
    </source>
</reference>
<dbReference type="SUPFAM" id="SSF53474">
    <property type="entry name" value="alpha/beta-Hydrolases"/>
    <property type="match status" value="1"/>
</dbReference>
<dbReference type="Pfam" id="PF00561">
    <property type="entry name" value="Abhydrolase_1"/>
    <property type="match status" value="1"/>
</dbReference>
<accession>A0ABS5QTU6</accession>
<dbReference type="PANTHER" id="PTHR42977">
    <property type="entry name" value="HYDROLASE-RELATED"/>
    <property type="match status" value="1"/>
</dbReference>
<sequence>MQYQRVNVSGLSIFFRTAGNPNQPVLLLLHGFPTASHYFRNLMPLLERDFYCIAPDMVGFGQTEAPSRENFSYTFDHETEMMAAFLEELGIDCYYLYVFDYGAPVGFRLAMEKPEQVLGIISQNGNVYEEGLGAKWQDRRTYWENPTNEGRRTFAAAYAKDTIEKQYLGGEKEGAVGPDGYLLDIYYSQVLPDYAEKQNDLILDYRTNVAKYPAFQQYLRKQQPKLLAIWGKNDPSFIWQGAVAFLKDVPEARIVPLDAGHFALESHANVIAQQIRKTFIG</sequence>
<proteinExistence type="predicted"/>
<evidence type="ECO:0000256" key="1">
    <source>
        <dbReference type="ARBA" id="ARBA00022801"/>
    </source>
</evidence>
<comment type="caution">
    <text evidence="3">The sequence shown here is derived from an EMBL/GenBank/DDBJ whole genome shotgun (WGS) entry which is preliminary data.</text>
</comment>
<dbReference type="InterPro" id="IPR051340">
    <property type="entry name" value="Haloalkane_dehalogenase"/>
</dbReference>
<feature type="domain" description="AB hydrolase-1" evidence="2">
    <location>
        <begin position="24"/>
        <end position="267"/>
    </location>
</feature>
<evidence type="ECO:0000259" key="2">
    <source>
        <dbReference type="Pfam" id="PF00561"/>
    </source>
</evidence>
<evidence type="ECO:0000313" key="3">
    <source>
        <dbReference type="EMBL" id="MBS9336352.1"/>
    </source>
</evidence>
<evidence type="ECO:0000313" key="4">
    <source>
        <dbReference type="Proteomes" id="UP000735205"/>
    </source>
</evidence>
<keyword evidence="1 3" id="KW-0378">Hydrolase</keyword>
<dbReference type="GO" id="GO:0016787">
    <property type="term" value="F:hydrolase activity"/>
    <property type="evidence" value="ECO:0007669"/>
    <property type="project" value="UniProtKB-KW"/>
</dbReference>
<gene>
    <name evidence="3" type="ORF">G6R28_03780</name>
</gene>
<protein>
    <submittedName>
        <fullName evidence="3">Alpha/beta hydrolase</fullName>
    </submittedName>
</protein>
<dbReference type="RefSeq" id="WP_213792913.1">
    <property type="nucleotide sequence ID" value="NZ_JAAMFJ010000002.1"/>
</dbReference>